<dbReference type="EMBL" id="CP047650">
    <property type="protein sequence ID" value="QHI98339.1"/>
    <property type="molecule type" value="Genomic_DNA"/>
</dbReference>
<dbReference type="Proteomes" id="UP000464787">
    <property type="component" value="Chromosome"/>
</dbReference>
<evidence type="ECO:0008006" key="3">
    <source>
        <dbReference type="Google" id="ProtNLM"/>
    </source>
</evidence>
<sequence>MSTRTNRRRLSLVAQTAELSMAVPQVMAHRLGRMAAAGASPSARDREEFKLMVDEKVAAFQESWLAMATQAVQFQQRMALQMWTACWLPLAQPAFGRRSMQRQWNEAGLAILGAGLAPVSRRASANAKRLTAL</sequence>
<protein>
    <recommendedName>
        <fullName evidence="3">Phasin domain-containing protein</fullName>
    </recommendedName>
</protein>
<dbReference type="AlphaFoldDB" id="A0A857J5G7"/>
<dbReference type="InterPro" id="IPR053785">
    <property type="entry name" value="PhaP6-like"/>
</dbReference>
<dbReference type="KEGG" id="xyk:GT347_10250"/>
<gene>
    <name evidence="1" type="ORF">GT347_10250</name>
</gene>
<name>A0A857J5G7_9BURK</name>
<organism evidence="1 2">
    <name type="scientific">Xylophilus rhododendri</name>
    <dbReference type="NCBI Taxonomy" id="2697032"/>
    <lineage>
        <taxon>Bacteria</taxon>
        <taxon>Pseudomonadati</taxon>
        <taxon>Pseudomonadota</taxon>
        <taxon>Betaproteobacteria</taxon>
        <taxon>Burkholderiales</taxon>
        <taxon>Xylophilus</taxon>
    </lineage>
</organism>
<proteinExistence type="predicted"/>
<dbReference type="NCBIfam" id="NF045536">
    <property type="entry name" value="phasin_PhaP6"/>
    <property type="match status" value="1"/>
</dbReference>
<evidence type="ECO:0000313" key="2">
    <source>
        <dbReference type="Proteomes" id="UP000464787"/>
    </source>
</evidence>
<reference evidence="1 2" key="1">
    <citation type="submission" date="2020-01" db="EMBL/GenBank/DDBJ databases">
        <title>Genome sequencing of strain KACC 21265.</title>
        <authorList>
            <person name="Heo J."/>
            <person name="Kim S.-J."/>
            <person name="Kim J.-S."/>
            <person name="Hong S.-B."/>
            <person name="Kwon S.-W."/>
        </authorList>
    </citation>
    <scope>NUCLEOTIDE SEQUENCE [LARGE SCALE GENOMIC DNA]</scope>
    <source>
        <strain evidence="1 2">KACC 21265</strain>
    </source>
</reference>
<keyword evidence="2" id="KW-1185">Reference proteome</keyword>
<evidence type="ECO:0000313" key="1">
    <source>
        <dbReference type="EMBL" id="QHI98339.1"/>
    </source>
</evidence>
<dbReference type="RefSeq" id="WP_160551856.1">
    <property type="nucleotide sequence ID" value="NZ_CP047650.1"/>
</dbReference>
<accession>A0A857J5G7</accession>